<feature type="transmembrane region" description="Helical" evidence="1">
    <location>
        <begin position="96"/>
        <end position="113"/>
    </location>
</feature>
<feature type="transmembrane region" description="Helical" evidence="1">
    <location>
        <begin position="21"/>
        <end position="44"/>
    </location>
</feature>
<name>A0A918G5M9_9PSEU</name>
<reference evidence="2" key="1">
    <citation type="journal article" date="2014" name="Int. J. Syst. Evol. Microbiol.">
        <title>Complete genome sequence of Corynebacterium casei LMG S-19264T (=DSM 44701T), isolated from a smear-ripened cheese.</title>
        <authorList>
            <consortium name="US DOE Joint Genome Institute (JGI-PGF)"/>
            <person name="Walter F."/>
            <person name="Albersmeier A."/>
            <person name="Kalinowski J."/>
            <person name="Ruckert C."/>
        </authorList>
    </citation>
    <scope>NUCLEOTIDE SEQUENCE</scope>
    <source>
        <strain evidence="2">JCM 3276</strain>
    </source>
</reference>
<evidence type="ECO:0000313" key="3">
    <source>
        <dbReference type="Proteomes" id="UP000660680"/>
    </source>
</evidence>
<proteinExistence type="predicted"/>
<evidence type="ECO:0000256" key="1">
    <source>
        <dbReference type="SAM" id="Phobius"/>
    </source>
</evidence>
<feature type="transmembrane region" description="Helical" evidence="1">
    <location>
        <begin position="191"/>
        <end position="209"/>
    </location>
</feature>
<dbReference type="EMBL" id="BMRB01000001">
    <property type="protein sequence ID" value="GGS18578.1"/>
    <property type="molecule type" value="Genomic_DNA"/>
</dbReference>
<feature type="transmembrane region" description="Helical" evidence="1">
    <location>
        <begin position="143"/>
        <end position="162"/>
    </location>
</feature>
<keyword evidence="1" id="KW-0472">Membrane</keyword>
<feature type="transmembrane region" description="Helical" evidence="1">
    <location>
        <begin position="221"/>
        <end position="240"/>
    </location>
</feature>
<dbReference type="Proteomes" id="UP000660680">
    <property type="component" value="Unassembled WGS sequence"/>
</dbReference>
<evidence type="ECO:0000313" key="2">
    <source>
        <dbReference type="EMBL" id="GGS18578.1"/>
    </source>
</evidence>
<keyword evidence="1" id="KW-0812">Transmembrane</keyword>
<protein>
    <submittedName>
        <fullName evidence="2">Uncharacterized protein</fullName>
    </submittedName>
</protein>
<comment type="caution">
    <text evidence="2">The sequence shown here is derived from an EMBL/GenBank/DDBJ whole genome shotgun (WGS) entry which is preliminary data.</text>
</comment>
<dbReference type="RefSeq" id="WP_189208960.1">
    <property type="nucleotide sequence ID" value="NZ_BMRB01000001.1"/>
</dbReference>
<feature type="transmembrane region" description="Helical" evidence="1">
    <location>
        <begin position="247"/>
        <end position="268"/>
    </location>
</feature>
<feature type="transmembrane region" description="Helical" evidence="1">
    <location>
        <begin position="280"/>
        <end position="299"/>
    </location>
</feature>
<accession>A0A918G5M9</accession>
<feature type="transmembrane region" description="Helical" evidence="1">
    <location>
        <begin position="71"/>
        <end position="89"/>
    </location>
</feature>
<gene>
    <name evidence="2" type="ORF">GCM10010171_08890</name>
</gene>
<keyword evidence="1" id="KW-1133">Transmembrane helix</keyword>
<organism evidence="2 3">
    <name type="scientific">Actinokineospora fastidiosa</name>
    <dbReference type="NCBI Taxonomy" id="1816"/>
    <lineage>
        <taxon>Bacteria</taxon>
        <taxon>Bacillati</taxon>
        <taxon>Actinomycetota</taxon>
        <taxon>Actinomycetes</taxon>
        <taxon>Pseudonocardiales</taxon>
        <taxon>Pseudonocardiaceae</taxon>
        <taxon>Actinokineospora</taxon>
    </lineage>
</organism>
<sequence length="308" mass="32200">MAERARVMDELDRERAQPMPPGLVLAAALAVPFVLYSYLGGLWLNQHGYSPRVLVAVREWVNRPLGVGEDFGVLALCVLLLVAGYAGAADRSPVRAAWSVGLPAVVAVGAAALGAPALVWPFAVVAVHAVLLLVTTPLRARPLIAVVVQLVVVAGGAVLVGAHDQEVVDKLAFAVLPIMGQALWLVRVKALTALTGGTLVVAGWALIAAVESRHPAWEGQWFPITVCYAVLVVLVALPSGELLGRHAFVRAVTARAAWIVALIGPVGLTVQDLLYPATPWLLIVLAGAAATAASAEILYRLPRPGGAR</sequence>
<dbReference type="AlphaFoldDB" id="A0A918G5M9"/>
<reference evidence="2" key="2">
    <citation type="submission" date="2020-09" db="EMBL/GenBank/DDBJ databases">
        <authorList>
            <person name="Sun Q."/>
            <person name="Ohkuma M."/>
        </authorList>
    </citation>
    <scope>NUCLEOTIDE SEQUENCE</scope>
    <source>
        <strain evidence="2">JCM 3276</strain>
    </source>
</reference>
<keyword evidence="3" id="KW-1185">Reference proteome</keyword>